<dbReference type="InterPro" id="IPR007278">
    <property type="entry name" value="DUF397"/>
</dbReference>
<dbReference type="EMBL" id="RFFG01000008">
    <property type="protein sequence ID" value="RMI46659.1"/>
    <property type="molecule type" value="Genomic_DNA"/>
</dbReference>
<name>A0A3M2MAY2_9ACTN</name>
<comment type="caution">
    <text evidence="2">The sequence shown here is derived from an EMBL/GenBank/DDBJ whole genome shotgun (WGS) entry which is preliminary data.</text>
</comment>
<keyword evidence="3" id="KW-1185">Reference proteome</keyword>
<dbReference type="AlphaFoldDB" id="A0A3M2MAY2"/>
<proteinExistence type="predicted"/>
<feature type="domain" description="DUF397" evidence="1">
    <location>
        <begin position="5"/>
        <end position="50"/>
    </location>
</feature>
<dbReference type="Pfam" id="PF04149">
    <property type="entry name" value="DUF397"/>
    <property type="match status" value="1"/>
</dbReference>
<dbReference type="OrthoDB" id="4327960at2"/>
<evidence type="ECO:0000313" key="2">
    <source>
        <dbReference type="EMBL" id="RMI46659.1"/>
    </source>
</evidence>
<dbReference type="Proteomes" id="UP000282674">
    <property type="component" value="Unassembled WGS sequence"/>
</dbReference>
<accession>A0A3M2MAY2</accession>
<reference evidence="2 3" key="1">
    <citation type="submission" date="2018-10" db="EMBL/GenBank/DDBJ databases">
        <title>Isolation from soil.</title>
        <authorList>
            <person name="Hu J."/>
        </authorList>
    </citation>
    <scope>NUCLEOTIDE SEQUENCE [LARGE SCALE GENOMIC DNA]</scope>
    <source>
        <strain evidence="2 3">NEAU-Ht49</strain>
    </source>
</reference>
<sequence length="66" mass="7142">MTDGSWRKSSHSGEDGDHCVELAWAPEGVAVRDSKAPKAGHLLMSRSAFRLAVASINNRRVLVPGR</sequence>
<organism evidence="2 3">
    <name type="scientific">Actinomadura harenae</name>
    <dbReference type="NCBI Taxonomy" id="2483351"/>
    <lineage>
        <taxon>Bacteria</taxon>
        <taxon>Bacillati</taxon>
        <taxon>Actinomycetota</taxon>
        <taxon>Actinomycetes</taxon>
        <taxon>Streptosporangiales</taxon>
        <taxon>Thermomonosporaceae</taxon>
        <taxon>Actinomadura</taxon>
    </lineage>
</organism>
<dbReference type="RefSeq" id="WP_122193467.1">
    <property type="nucleotide sequence ID" value="NZ_JBHSKC010000020.1"/>
</dbReference>
<evidence type="ECO:0000313" key="3">
    <source>
        <dbReference type="Proteomes" id="UP000282674"/>
    </source>
</evidence>
<protein>
    <submittedName>
        <fullName evidence="2">DUF397 domain-containing protein</fullName>
    </submittedName>
</protein>
<gene>
    <name evidence="2" type="ORF">EBO15_06715</name>
</gene>
<evidence type="ECO:0000259" key="1">
    <source>
        <dbReference type="Pfam" id="PF04149"/>
    </source>
</evidence>